<comment type="caution">
    <text evidence="1">Lacks conserved residue(s) required for the propagation of feature annotation.</text>
</comment>
<dbReference type="GO" id="GO:0008999">
    <property type="term" value="F:protein-N-terminal-alanine acetyltransferase activity"/>
    <property type="evidence" value="ECO:0007669"/>
    <property type="project" value="UniProtKB-EC"/>
</dbReference>
<evidence type="ECO:0000313" key="3">
    <source>
        <dbReference type="EMBL" id="MFC7435467.1"/>
    </source>
</evidence>
<evidence type="ECO:0000313" key="4">
    <source>
        <dbReference type="Proteomes" id="UP001596495"/>
    </source>
</evidence>
<dbReference type="InterPro" id="IPR016181">
    <property type="entry name" value="Acyl_CoA_acyltransferase"/>
</dbReference>
<reference evidence="4" key="1">
    <citation type="journal article" date="2019" name="Int. J. Syst. Evol. Microbiol.">
        <title>The Global Catalogue of Microorganisms (GCM) 10K type strain sequencing project: providing services to taxonomists for standard genome sequencing and annotation.</title>
        <authorList>
            <consortium name="The Broad Institute Genomics Platform"/>
            <consortium name="The Broad Institute Genome Sequencing Center for Infectious Disease"/>
            <person name="Wu L."/>
            <person name="Ma J."/>
        </authorList>
    </citation>
    <scope>NUCLEOTIDE SEQUENCE [LARGE SCALE GENOMIC DNA]</scope>
    <source>
        <strain evidence="4">CCUG 54518</strain>
    </source>
</reference>
<accession>A0ABW2RBL3</accession>
<dbReference type="PANTHER" id="PTHR43617:SF35">
    <property type="entry name" value="[RIBOSOMAL PROTEIN BS18]-ALANINE N-ACETYLTRANSFERASE"/>
    <property type="match status" value="1"/>
</dbReference>
<dbReference type="CDD" id="cd04301">
    <property type="entry name" value="NAT_SF"/>
    <property type="match status" value="1"/>
</dbReference>
<feature type="active site" description="Proton donor" evidence="1">
    <location>
        <position position="123"/>
    </location>
</feature>
<keyword evidence="4" id="KW-1185">Reference proteome</keyword>
<keyword evidence="1" id="KW-0963">Cytoplasm</keyword>
<comment type="catalytic activity">
    <reaction evidence="1">
        <text>N-terminal L-alanyl-[ribosomal protein bS18] + acetyl-CoA = N-terminal N(alpha)-acetyl-L-alanyl-[ribosomal protein bS18] + CoA + H(+)</text>
        <dbReference type="Rhea" id="RHEA:43756"/>
        <dbReference type="Rhea" id="RHEA-COMP:10676"/>
        <dbReference type="Rhea" id="RHEA-COMP:10677"/>
        <dbReference type="ChEBI" id="CHEBI:15378"/>
        <dbReference type="ChEBI" id="CHEBI:57287"/>
        <dbReference type="ChEBI" id="CHEBI:57288"/>
        <dbReference type="ChEBI" id="CHEBI:64718"/>
        <dbReference type="ChEBI" id="CHEBI:83683"/>
        <dbReference type="EC" id="2.3.1.266"/>
    </reaction>
</comment>
<feature type="domain" description="N-acetyltransferase" evidence="2">
    <location>
        <begin position="1"/>
        <end position="156"/>
    </location>
</feature>
<comment type="caution">
    <text evidence="3">The sequence shown here is derived from an EMBL/GenBank/DDBJ whole genome shotgun (WGS) entry which is preliminary data.</text>
</comment>
<proteinExistence type="inferred from homology"/>
<dbReference type="InterPro" id="IPR043690">
    <property type="entry name" value="RimI"/>
</dbReference>
<organism evidence="3 4">
    <name type="scientific">Hydrogenophaga bisanensis</name>
    <dbReference type="NCBI Taxonomy" id="439611"/>
    <lineage>
        <taxon>Bacteria</taxon>
        <taxon>Pseudomonadati</taxon>
        <taxon>Pseudomonadota</taxon>
        <taxon>Betaproteobacteria</taxon>
        <taxon>Burkholderiales</taxon>
        <taxon>Comamonadaceae</taxon>
        <taxon>Hydrogenophaga</taxon>
    </lineage>
</organism>
<keyword evidence="1 3" id="KW-0012">Acyltransferase</keyword>
<dbReference type="Proteomes" id="UP001596495">
    <property type="component" value="Unassembled WGS sequence"/>
</dbReference>
<evidence type="ECO:0000256" key="1">
    <source>
        <dbReference type="HAMAP-Rule" id="MF_02210"/>
    </source>
</evidence>
<gene>
    <name evidence="1 3" type="primary">rimI</name>
    <name evidence="3" type="ORF">ACFQNJ_13215</name>
</gene>
<dbReference type="EMBL" id="JBHTBX010000008">
    <property type="protein sequence ID" value="MFC7435467.1"/>
    <property type="molecule type" value="Genomic_DNA"/>
</dbReference>
<feature type="binding site" evidence="1">
    <location>
        <position position="116"/>
    </location>
    <ligand>
        <name>acetyl-CoA</name>
        <dbReference type="ChEBI" id="CHEBI:57288"/>
    </ligand>
</feature>
<protein>
    <recommendedName>
        <fullName evidence="1">[Ribosomal protein bS18]-alanine N-acetyltransferase</fullName>
        <ecNumber evidence="1">2.3.1.266</ecNumber>
    </recommendedName>
</protein>
<dbReference type="InterPro" id="IPR006464">
    <property type="entry name" value="AcTrfase_RimI/Ard1"/>
</dbReference>
<comment type="similarity">
    <text evidence="1">Belongs to the acetyltransferase family. RimI subfamily.</text>
</comment>
<dbReference type="Pfam" id="PF00583">
    <property type="entry name" value="Acetyltransf_1"/>
    <property type="match status" value="1"/>
</dbReference>
<sequence length="163" mass="17943">MSDGDLEAVHELEKQAYPMPWSRRHFADSIAAGYQAVMLQGELMPGETPTPGLVPPRVLLGYLVAMSGYEEVHLLNITVAPAHQHQGWGRFLLDALALWSSGQGAHSLWLEVRQGNAPARRLYERYGFATAGVRRAYYPAAHGQREDAVVMCLNLKASEESAA</sequence>
<dbReference type="NCBIfam" id="TIGR01575">
    <property type="entry name" value="rimI"/>
    <property type="match status" value="1"/>
</dbReference>
<feature type="active site" description="Proton acceptor" evidence="1">
    <location>
        <position position="111"/>
    </location>
</feature>
<dbReference type="GO" id="GO:0005840">
    <property type="term" value="C:ribosome"/>
    <property type="evidence" value="ECO:0007669"/>
    <property type="project" value="UniProtKB-KW"/>
</dbReference>
<dbReference type="PROSITE" id="PS51186">
    <property type="entry name" value="GNAT"/>
    <property type="match status" value="1"/>
</dbReference>
<dbReference type="RefSeq" id="WP_382258386.1">
    <property type="nucleotide sequence ID" value="NZ_JBHTBX010000008.1"/>
</dbReference>
<dbReference type="Gene3D" id="3.40.630.30">
    <property type="match status" value="1"/>
</dbReference>
<dbReference type="InterPro" id="IPR050276">
    <property type="entry name" value="MshD_Acetyltransferase"/>
</dbReference>
<comment type="function">
    <text evidence="1">Acetylates the N-terminal alanine of ribosomal protein bS18.</text>
</comment>
<dbReference type="HAMAP" id="MF_02210">
    <property type="entry name" value="RimI"/>
    <property type="match status" value="1"/>
</dbReference>
<dbReference type="EC" id="2.3.1.266" evidence="1"/>
<name>A0ABW2RBL3_9BURK</name>
<dbReference type="SUPFAM" id="SSF55729">
    <property type="entry name" value="Acyl-CoA N-acyltransferases (Nat)"/>
    <property type="match status" value="1"/>
</dbReference>
<dbReference type="InterPro" id="IPR000182">
    <property type="entry name" value="GNAT_dom"/>
</dbReference>
<evidence type="ECO:0000259" key="2">
    <source>
        <dbReference type="PROSITE" id="PS51186"/>
    </source>
</evidence>
<keyword evidence="3" id="KW-0689">Ribosomal protein</keyword>
<comment type="subcellular location">
    <subcellularLocation>
        <location evidence="1">Cytoplasm</location>
    </subcellularLocation>
</comment>
<keyword evidence="3" id="KW-0687">Ribonucleoprotein</keyword>
<keyword evidence="1 3" id="KW-0808">Transferase</keyword>
<dbReference type="PANTHER" id="PTHR43617">
    <property type="entry name" value="L-AMINO ACID N-ACETYLTRANSFERASE"/>
    <property type="match status" value="1"/>
</dbReference>